<accession>A0A161RHC3</accession>
<dbReference type="InterPro" id="IPR001387">
    <property type="entry name" value="Cro/C1-type_HTH"/>
</dbReference>
<feature type="domain" description="HTH cro/C1-type" evidence="1">
    <location>
        <begin position="10"/>
        <end position="63"/>
    </location>
</feature>
<dbReference type="SUPFAM" id="SSF47413">
    <property type="entry name" value="lambda repressor-like DNA-binding domains"/>
    <property type="match status" value="1"/>
</dbReference>
<dbReference type="InterPro" id="IPR011990">
    <property type="entry name" value="TPR-like_helical_dom_sf"/>
</dbReference>
<dbReference type="Gene3D" id="1.25.40.10">
    <property type="entry name" value="Tetratricopeptide repeat domain"/>
    <property type="match status" value="1"/>
</dbReference>
<dbReference type="InterPro" id="IPR010982">
    <property type="entry name" value="Lambda_DNA-bd_dom_sf"/>
</dbReference>
<dbReference type="RefSeq" id="WP_063182745.1">
    <property type="nucleotide sequence ID" value="NZ_LQNT01000011.1"/>
</dbReference>
<dbReference type="Gene3D" id="1.10.260.40">
    <property type="entry name" value="lambda repressor-like DNA-binding domains"/>
    <property type="match status" value="1"/>
</dbReference>
<dbReference type="PANTHER" id="PTHR37038">
    <property type="entry name" value="TRANSCRIPTIONAL REGULATOR-RELATED"/>
    <property type="match status" value="1"/>
</dbReference>
<gene>
    <name evidence="2" type="ORF">AV656_12945</name>
</gene>
<dbReference type="InterPro" id="IPR053163">
    <property type="entry name" value="HTH-type_regulator_Rgg"/>
</dbReference>
<evidence type="ECO:0000313" key="3">
    <source>
        <dbReference type="Proteomes" id="UP000076490"/>
    </source>
</evidence>
<dbReference type="Pfam" id="PF01381">
    <property type="entry name" value="HTH_3"/>
    <property type="match status" value="1"/>
</dbReference>
<dbReference type="GO" id="GO:0003677">
    <property type="term" value="F:DNA binding"/>
    <property type="evidence" value="ECO:0007669"/>
    <property type="project" value="InterPro"/>
</dbReference>
<proteinExistence type="predicted"/>
<organism evidence="2 3">
    <name type="scientific">Bhargavaea cecembensis</name>
    <dbReference type="NCBI Taxonomy" id="394098"/>
    <lineage>
        <taxon>Bacteria</taxon>
        <taxon>Bacillati</taxon>
        <taxon>Bacillota</taxon>
        <taxon>Bacilli</taxon>
        <taxon>Bacillales</taxon>
        <taxon>Caryophanaceae</taxon>
        <taxon>Bhargavaea</taxon>
    </lineage>
</organism>
<dbReference type="SUPFAM" id="SSF48452">
    <property type="entry name" value="TPR-like"/>
    <property type="match status" value="1"/>
</dbReference>
<dbReference type="SMART" id="SM00530">
    <property type="entry name" value="HTH_XRE"/>
    <property type="match status" value="1"/>
</dbReference>
<reference evidence="2 3" key="1">
    <citation type="submission" date="2016-01" db="EMBL/GenBank/DDBJ databases">
        <title>Whole genome sequencing of Bhargavaea cecembensis T14.</title>
        <authorList>
            <person name="Hong K.W."/>
        </authorList>
    </citation>
    <scope>NUCLEOTIDE SEQUENCE [LARGE SCALE GENOMIC DNA]</scope>
    <source>
        <strain evidence="2 3">T14</strain>
    </source>
</reference>
<dbReference type="CDD" id="cd00093">
    <property type="entry name" value="HTH_XRE"/>
    <property type="match status" value="1"/>
</dbReference>
<evidence type="ECO:0000259" key="1">
    <source>
        <dbReference type="PROSITE" id="PS50943"/>
    </source>
</evidence>
<dbReference type="EMBL" id="LQNT01000011">
    <property type="protein sequence ID" value="KZE37468.1"/>
    <property type="molecule type" value="Genomic_DNA"/>
</dbReference>
<evidence type="ECO:0000313" key="2">
    <source>
        <dbReference type="EMBL" id="KZE37468.1"/>
    </source>
</evidence>
<dbReference type="PANTHER" id="PTHR37038:SF14">
    <property type="entry name" value="TRANSCRIPTIONAL ACTIVATOR"/>
    <property type="match status" value="1"/>
</dbReference>
<dbReference type="InterPro" id="IPR041315">
    <property type="entry name" value="PlcR_TPR"/>
</dbReference>
<dbReference type="OrthoDB" id="1150409at2"/>
<protein>
    <recommendedName>
        <fullName evidence="1">HTH cro/C1-type domain-containing protein</fullName>
    </recommendedName>
</protein>
<sequence length="293" mass="34595">MNQVRLGMEIRKWRKIRKMTQKQLADGICNQSEISRLEKGDSYPSIDTLQAISVKLRLPLSYFFEVLIHDDFEAKEKMLDDVKSFSSKKDYEGLYRYTQELLNNGRFLHPELKTYLESYYYVSLYYLKKHDYRYCVTELYRLTDVEVIGMDVLLKTRIKNAIAIILAENSKHEEGMKIFKEILQEQVAAEEYDKMRITILYNVGKTQFVLKEYQEALSTTDEAIGLSIKYRDMSILGQLHYQRAQILEELGSPFGEIQSSYQKARFFFELLGLDYYKKILETKKGEYLNPVQA</sequence>
<comment type="caution">
    <text evidence="2">The sequence shown here is derived from an EMBL/GenBank/DDBJ whole genome shotgun (WGS) entry which is preliminary data.</text>
</comment>
<dbReference type="PROSITE" id="PS50943">
    <property type="entry name" value="HTH_CROC1"/>
    <property type="match status" value="1"/>
</dbReference>
<dbReference type="Proteomes" id="UP000076490">
    <property type="component" value="Unassembled WGS sequence"/>
</dbReference>
<dbReference type="Pfam" id="PF18768">
    <property type="entry name" value="RNPP_C"/>
    <property type="match status" value="1"/>
</dbReference>
<dbReference type="AlphaFoldDB" id="A0A161RHC3"/>
<name>A0A161RHC3_9BACL</name>